<keyword evidence="2" id="KW-0378">Hydrolase</keyword>
<dbReference type="RefSeq" id="WP_076342296.1">
    <property type="nucleotide sequence ID" value="NZ_JBGNFS010000001.1"/>
</dbReference>
<keyword evidence="6" id="KW-1185">Reference proteome</keyword>
<dbReference type="EMBL" id="MPKA01000130">
    <property type="protein sequence ID" value="OLU44110.1"/>
    <property type="molecule type" value="Genomic_DNA"/>
</dbReference>
<dbReference type="STRING" id="1862672.BO225_11075"/>
<dbReference type="OrthoDB" id="9815425at2"/>
<organism evidence="5 6">
    <name type="scientific">Dubosiella newyorkensis</name>
    <dbReference type="NCBI Taxonomy" id="1862672"/>
    <lineage>
        <taxon>Bacteria</taxon>
        <taxon>Bacillati</taxon>
        <taxon>Bacillota</taxon>
        <taxon>Erysipelotrichia</taxon>
        <taxon>Erysipelotrichales</taxon>
        <taxon>Erysipelotrichaceae</taxon>
        <taxon>Dubosiella</taxon>
    </lineage>
</organism>
<reference evidence="5 6" key="1">
    <citation type="submission" date="2016-11" db="EMBL/GenBank/DDBJ databases">
        <title>Description of two novel members of the family Erysipelotrichaceae: Ileibacterium lipovorans gen. nov., sp. nov. and Dubosiella newyorkensis, gen. nov., sp. nov.</title>
        <authorList>
            <person name="Cox L.M."/>
            <person name="Sohn J."/>
            <person name="Tyrrell K.L."/>
            <person name="Citron D.M."/>
            <person name="Lawson P.A."/>
            <person name="Patel N.B."/>
            <person name="Iizumi T."/>
            <person name="Perez-Perez G.I."/>
            <person name="Goldstein E.J."/>
            <person name="Blaser M.J."/>
        </authorList>
    </citation>
    <scope>NUCLEOTIDE SEQUENCE [LARGE SCALE GENOMIC DNA]</scope>
    <source>
        <strain evidence="5 6">NYU-BL-A4</strain>
    </source>
</reference>
<evidence type="ECO:0000313" key="5">
    <source>
        <dbReference type="EMBL" id="OLU44110.1"/>
    </source>
</evidence>
<dbReference type="Proteomes" id="UP000186705">
    <property type="component" value="Unassembled WGS sequence"/>
</dbReference>
<dbReference type="PROSITE" id="PS01174">
    <property type="entry name" value="LIPASE_GDXG_SER"/>
    <property type="match status" value="1"/>
</dbReference>
<evidence type="ECO:0000259" key="4">
    <source>
        <dbReference type="Pfam" id="PF07859"/>
    </source>
</evidence>
<dbReference type="InterPro" id="IPR033140">
    <property type="entry name" value="Lipase_GDXG_put_SER_AS"/>
</dbReference>
<evidence type="ECO:0000313" key="6">
    <source>
        <dbReference type="Proteomes" id="UP000186705"/>
    </source>
</evidence>
<gene>
    <name evidence="5" type="ORF">BO225_11075</name>
</gene>
<sequence length="291" mass="33129">MNTQICNPYRKTACFRFPSILFNETIAKQANRFIDRMPKPIPKAPMIEMKMNGVKVTIFKPKTRPNGILLYFHGGAFLCKAAPYLYEIIEQYCLQANCVVVFVDYALEPFPSPLLDAIQVLDYITERSDLPLGVAGDSAGGCIAAALALYCHNHNIPLALQMLIYPVLDRKMRGESFQMKKTPSWNTKANAKMWARYSKNGDLGTPSYLSPMEEKNMVNLPKTIIEVEQFDVLKDDGIEYGKWLYDAGVDVHTYLNKGLYHCFDANLNPYTRQIIARRAKRIKEAFEAYKA</sequence>
<feature type="active site" evidence="3">
    <location>
        <position position="138"/>
    </location>
</feature>
<dbReference type="PANTHER" id="PTHR48081">
    <property type="entry name" value="AB HYDROLASE SUPERFAMILY PROTEIN C4A8.06C"/>
    <property type="match status" value="1"/>
</dbReference>
<feature type="domain" description="Alpha/beta hydrolase fold-3" evidence="4">
    <location>
        <begin position="69"/>
        <end position="263"/>
    </location>
</feature>
<dbReference type="GO" id="GO:0016787">
    <property type="term" value="F:hydrolase activity"/>
    <property type="evidence" value="ECO:0007669"/>
    <property type="project" value="UniProtKB-KW"/>
</dbReference>
<name>A0A1U7NJZ3_9FIRM</name>
<dbReference type="GeneID" id="78276470"/>
<protein>
    <recommendedName>
        <fullName evidence="4">Alpha/beta hydrolase fold-3 domain-containing protein</fullName>
    </recommendedName>
</protein>
<dbReference type="Gene3D" id="3.40.50.1820">
    <property type="entry name" value="alpha/beta hydrolase"/>
    <property type="match status" value="1"/>
</dbReference>
<dbReference type="Pfam" id="PF07859">
    <property type="entry name" value="Abhydrolase_3"/>
    <property type="match status" value="1"/>
</dbReference>
<dbReference type="AlphaFoldDB" id="A0A1U7NJZ3"/>
<dbReference type="InterPro" id="IPR013094">
    <property type="entry name" value="AB_hydrolase_3"/>
</dbReference>
<proteinExistence type="inferred from homology"/>
<evidence type="ECO:0000256" key="1">
    <source>
        <dbReference type="ARBA" id="ARBA00010515"/>
    </source>
</evidence>
<comment type="similarity">
    <text evidence="1">Belongs to the 'GDXG' lipolytic enzyme family.</text>
</comment>
<accession>A0A1U7NJZ3</accession>
<dbReference type="PANTHER" id="PTHR48081:SF8">
    <property type="entry name" value="ALPHA_BETA HYDROLASE FOLD-3 DOMAIN-CONTAINING PROTEIN-RELATED"/>
    <property type="match status" value="1"/>
</dbReference>
<evidence type="ECO:0000256" key="2">
    <source>
        <dbReference type="ARBA" id="ARBA00022801"/>
    </source>
</evidence>
<dbReference type="InterPro" id="IPR029058">
    <property type="entry name" value="AB_hydrolase_fold"/>
</dbReference>
<evidence type="ECO:0000256" key="3">
    <source>
        <dbReference type="PROSITE-ProRule" id="PRU10038"/>
    </source>
</evidence>
<dbReference type="SUPFAM" id="SSF53474">
    <property type="entry name" value="alpha/beta-Hydrolases"/>
    <property type="match status" value="1"/>
</dbReference>
<dbReference type="InterPro" id="IPR050300">
    <property type="entry name" value="GDXG_lipolytic_enzyme"/>
</dbReference>
<comment type="caution">
    <text evidence="5">The sequence shown here is derived from an EMBL/GenBank/DDBJ whole genome shotgun (WGS) entry which is preliminary data.</text>
</comment>